<evidence type="ECO:0000313" key="3">
    <source>
        <dbReference type="Proteomes" id="UP000027138"/>
    </source>
</evidence>
<evidence type="ECO:0000256" key="1">
    <source>
        <dbReference type="SAM" id="MobiDB-lite"/>
    </source>
</evidence>
<keyword evidence="3" id="KW-1185">Reference proteome</keyword>
<dbReference type="EMBL" id="KK914257">
    <property type="protein sequence ID" value="KDP43910.1"/>
    <property type="molecule type" value="Genomic_DNA"/>
</dbReference>
<name>A0A067LH48_JATCU</name>
<accession>A0A067LH48</accession>
<feature type="region of interest" description="Disordered" evidence="1">
    <location>
        <begin position="423"/>
        <end position="460"/>
    </location>
</feature>
<gene>
    <name evidence="2" type="ORF">JCGZ_20920</name>
</gene>
<dbReference type="OrthoDB" id="767974at2759"/>
<feature type="compositionally biased region" description="Polar residues" evidence="1">
    <location>
        <begin position="486"/>
        <end position="497"/>
    </location>
</feature>
<reference evidence="2 3" key="1">
    <citation type="journal article" date="2014" name="PLoS ONE">
        <title>Global Analysis of Gene Expression Profiles in Physic Nut (Jatropha curcas L.) Seedlings Exposed to Salt Stress.</title>
        <authorList>
            <person name="Zhang L."/>
            <person name="Zhang C."/>
            <person name="Wu P."/>
            <person name="Chen Y."/>
            <person name="Li M."/>
            <person name="Jiang H."/>
            <person name="Wu G."/>
        </authorList>
    </citation>
    <scope>NUCLEOTIDE SEQUENCE [LARGE SCALE GENOMIC DNA]</scope>
    <source>
        <strain evidence="3">cv. GZQX0401</strain>
        <tissue evidence="2">Young leaves</tissue>
    </source>
</reference>
<organism evidence="2 3">
    <name type="scientific">Jatropha curcas</name>
    <name type="common">Barbados nut</name>
    <dbReference type="NCBI Taxonomy" id="180498"/>
    <lineage>
        <taxon>Eukaryota</taxon>
        <taxon>Viridiplantae</taxon>
        <taxon>Streptophyta</taxon>
        <taxon>Embryophyta</taxon>
        <taxon>Tracheophyta</taxon>
        <taxon>Spermatophyta</taxon>
        <taxon>Magnoliopsida</taxon>
        <taxon>eudicotyledons</taxon>
        <taxon>Gunneridae</taxon>
        <taxon>Pentapetalae</taxon>
        <taxon>rosids</taxon>
        <taxon>fabids</taxon>
        <taxon>Malpighiales</taxon>
        <taxon>Euphorbiaceae</taxon>
        <taxon>Crotonoideae</taxon>
        <taxon>Jatropheae</taxon>
        <taxon>Jatropha</taxon>
    </lineage>
</organism>
<dbReference type="PANTHER" id="PTHR36071">
    <property type="entry name" value="DNA DOUBLE-STRAND BREAK REPAIR PROTEIN"/>
    <property type="match status" value="1"/>
</dbReference>
<feature type="region of interest" description="Disordered" evidence="1">
    <location>
        <begin position="622"/>
        <end position="645"/>
    </location>
</feature>
<dbReference type="SUPFAM" id="SSF48371">
    <property type="entry name" value="ARM repeat"/>
    <property type="match status" value="1"/>
</dbReference>
<evidence type="ECO:0000313" key="2">
    <source>
        <dbReference type="EMBL" id="KDP43910.1"/>
    </source>
</evidence>
<dbReference type="PANTHER" id="PTHR36071:SF1">
    <property type="entry name" value="DNA DOUBLE-STRAND BREAK REPAIR PROTEIN"/>
    <property type="match status" value="1"/>
</dbReference>
<feature type="compositionally biased region" description="Polar residues" evidence="1">
    <location>
        <begin position="441"/>
        <end position="460"/>
    </location>
</feature>
<dbReference type="AlphaFoldDB" id="A0A067LH48"/>
<protein>
    <submittedName>
        <fullName evidence="2">Uncharacterized protein</fullName>
    </submittedName>
</protein>
<dbReference type="Proteomes" id="UP000027138">
    <property type="component" value="Unassembled WGS sequence"/>
</dbReference>
<sequence length="675" mass="76166">MEGKVKNFCLSDSRTILSHLKHQEKQLKLKRRWLMDLPMSDSEKKKLFRYRSMPESMLREDDIFHETVKKYVEEAFGAHHDERENIIEENKQLFDRSNLKGLLLSCLNALTNKGLFLLAMMLSGGSINFEKTRPKMKKVIKQSIPKVVGDQNRTLQIEILKQLSQLLQDPQNVRDSCLKLLIPTFQSHHASAIKILDRLRDLSTDTLLAMLRKLRGVPARTPSLQEKRYGSSRKDLIHKIRTTSEKMLSELGRGVELQAPLAKALAVAGLSLKRTAVFSNFFVEDFNQFSPETKTLQNEISKAIWLLETKVQTQELKTLKLLLDPDANVPNLRLRTLMKKMLTEYLFECNDLDTIPKSLLEGLAFINRNCRRTPNPRFLKEEIEEEVECILSVSAEMKQTVWGFLPNHEFDEDFTDAYMEELEESDDGDDDDHHHDEYDTFTATGDSDADGQQLQPRNILSSRTYSVGLDNLEESCGEHDPVDSKPSISTSQGNCGSSPLIEGKRNISGMLNVESTGKSATSRINENGFSPQFPSGGRLNSISMKGNEPVQGTTVGMENPLEGYVKGVKSMSNEQSTHTNLYLGIQDICDETSMVAYNIIGYMLEKFAHEAGLDLNQCGSSYLRGDPSSQENQEERQNSSKTNEAGSVIVQAVEELVPSFPKSGMEKLKELLGIV</sequence>
<proteinExistence type="predicted"/>
<dbReference type="STRING" id="180498.A0A067LH48"/>
<feature type="region of interest" description="Disordered" evidence="1">
    <location>
        <begin position="473"/>
        <end position="502"/>
    </location>
</feature>
<dbReference type="KEGG" id="jcu:105628429"/>
<dbReference type="InterPro" id="IPR016024">
    <property type="entry name" value="ARM-type_fold"/>
</dbReference>